<reference evidence="2" key="1">
    <citation type="journal article" date="2022" name="Viruses">
        <title>The Parapoynx stagnalis Nucleopolyhedrovirus (PastNPV), a Divergent Member of the Alphabaculovirus Group I Clade, Encodes a Homolog of Ran GTPase.</title>
        <authorList>
            <person name="Harrison R.L."/>
            <person name="Rowley D.L."/>
        </authorList>
    </citation>
    <scope>NUCLEOTIDE SEQUENCE</scope>
    <source>
        <strain evidence="2">BCIPV-473</strain>
    </source>
</reference>
<organism evidence="2 3">
    <name type="scientific">Parapoynx stagnalis nucleopolyhedrovirus</name>
    <dbReference type="NCBI Taxonomy" id="2993413"/>
    <lineage>
        <taxon>Viruses</taxon>
        <taxon>Viruses incertae sedis</taxon>
        <taxon>Naldaviricetes</taxon>
        <taxon>Lefavirales</taxon>
        <taxon>Baculoviridae</taxon>
        <taxon>Alphabaculovirus</taxon>
        <taxon>Alphabaculovirus pastagnalis</taxon>
    </lineage>
</organism>
<keyword evidence="3" id="KW-1185">Reference proteome</keyword>
<evidence type="ECO:0000313" key="3">
    <source>
        <dbReference type="Proteomes" id="UP001264959"/>
    </source>
</evidence>
<accession>A0A9E7YAP2</accession>
<dbReference type="InterPro" id="IPR000086">
    <property type="entry name" value="NUDIX_hydrolase_dom"/>
</dbReference>
<dbReference type="EMBL" id="ON704650">
    <property type="protein sequence ID" value="UZE89781.1"/>
    <property type="molecule type" value="Genomic_DNA"/>
</dbReference>
<protein>
    <submittedName>
        <fullName evidence="2">BV-E31/ADPRase</fullName>
    </submittedName>
</protein>
<dbReference type="SUPFAM" id="SSF55811">
    <property type="entry name" value="Nudix"/>
    <property type="match status" value="1"/>
</dbReference>
<name>A0A9E7YAP2_9ABAC</name>
<evidence type="ECO:0000313" key="2">
    <source>
        <dbReference type="EMBL" id="UZE89781.1"/>
    </source>
</evidence>
<dbReference type="Proteomes" id="UP001264959">
    <property type="component" value="Segment"/>
</dbReference>
<feature type="domain" description="Nudix hydrolase" evidence="1">
    <location>
        <begin position="1"/>
        <end position="174"/>
    </location>
</feature>
<dbReference type="InterPro" id="IPR015797">
    <property type="entry name" value="NUDIX_hydrolase-like_dom_sf"/>
</dbReference>
<evidence type="ECO:0000259" key="1">
    <source>
        <dbReference type="PROSITE" id="PS51462"/>
    </source>
</evidence>
<sequence>MRNSAGLFIITEPDKAVLLNAHNAYRQTSYNNRDTFLEKISIPRGHRDCCDSKVYETAMREFIEETGCFFDNAFIYKYPFELKWEDDGVVYTYLIYVGMVRGNLNDVNARPNTYTVKLLPGIVDNYYDIILKPRRFNCEIIRSLKIVPLNKYFQYMTNKQLITYDSSNYLEFFEFVKTVKAKFDEKKFINDNFLFVTLKKINDLRDHEHVQSLRSLQRPLFNTQRNMGCSKRDDQQEKT</sequence>
<dbReference type="PROSITE" id="PS51462">
    <property type="entry name" value="NUDIX"/>
    <property type="match status" value="1"/>
</dbReference>
<proteinExistence type="predicted"/>